<dbReference type="PROSITE" id="PS00409">
    <property type="entry name" value="PROKAR_NTER_METHYL"/>
    <property type="match status" value="1"/>
</dbReference>
<keyword evidence="2" id="KW-0812">Transmembrane</keyword>
<protein>
    <recommendedName>
        <fullName evidence="5">Type II secretion system protein GspG C-terminal domain-containing protein</fullName>
    </recommendedName>
</protein>
<dbReference type="Proteomes" id="UP000177575">
    <property type="component" value="Unassembled WGS sequence"/>
</dbReference>
<dbReference type="InterPro" id="IPR012902">
    <property type="entry name" value="N_methyl_site"/>
</dbReference>
<keyword evidence="1" id="KW-0488">Methylation</keyword>
<dbReference type="NCBIfam" id="TIGR02532">
    <property type="entry name" value="IV_pilin_GFxxxE"/>
    <property type="match status" value="1"/>
</dbReference>
<dbReference type="EMBL" id="MHTC01000048">
    <property type="protein sequence ID" value="OHA54464.1"/>
    <property type="molecule type" value="Genomic_DNA"/>
</dbReference>
<comment type="caution">
    <text evidence="3">The sequence shown here is derived from an EMBL/GenBank/DDBJ whole genome shotgun (WGS) entry which is preliminary data.</text>
</comment>
<name>A0A1G2Q1M1_9BACT</name>
<evidence type="ECO:0000313" key="3">
    <source>
        <dbReference type="EMBL" id="OHA54464.1"/>
    </source>
</evidence>
<dbReference type="AlphaFoldDB" id="A0A1G2Q1M1"/>
<evidence type="ECO:0008006" key="5">
    <source>
        <dbReference type="Google" id="ProtNLM"/>
    </source>
</evidence>
<proteinExistence type="predicted"/>
<feature type="transmembrane region" description="Helical" evidence="2">
    <location>
        <begin position="12"/>
        <end position="33"/>
    </location>
</feature>
<dbReference type="PANTHER" id="PTHR30093">
    <property type="entry name" value="GENERAL SECRETION PATHWAY PROTEIN G"/>
    <property type="match status" value="1"/>
</dbReference>
<dbReference type="Pfam" id="PF07963">
    <property type="entry name" value="N_methyl"/>
    <property type="match status" value="1"/>
</dbReference>
<dbReference type="GO" id="GO:0015627">
    <property type="term" value="C:type II protein secretion system complex"/>
    <property type="evidence" value="ECO:0007669"/>
    <property type="project" value="InterPro"/>
</dbReference>
<dbReference type="InterPro" id="IPR045584">
    <property type="entry name" value="Pilin-like"/>
</dbReference>
<dbReference type="PRINTS" id="PR00813">
    <property type="entry name" value="BCTERIALGSPG"/>
</dbReference>
<dbReference type="Gene3D" id="3.30.700.10">
    <property type="entry name" value="Glycoprotein, Type 4 Pilin"/>
    <property type="match status" value="1"/>
</dbReference>
<keyword evidence="2" id="KW-0472">Membrane</keyword>
<keyword evidence="2" id="KW-1133">Transmembrane helix</keyword>
<sequence>MTQQKGFTLIELLVVIAIIGILSTLAVVALNNARQKSRDAKRVADVKQIQTALELFFADENLYPTGTLGTDAENGTLGDANHDSLSATAGFESAADAAGTTYMGRVPEAPTPPAGNIYTYASTDGADYDIEFTLEGNTGGLDLGANCATSAGVTSGACL</sequence>
<evidence type="ECO:0000256" key="1">
    <source>
        <dbReference type="ARBA" id="ARBA00022481"/>
    </source>
</evidence>
<reference evidence="3 4" key="1">
    <citation type="journal article" date="2016" name="Nat. Commun.">
        <title>Thousands of microbial genomes shed light on interconnected biogeochemical processes in an aquifer system.</title>
        <authorList>
            <person name="Anantharaman K."/>
            <person name="Brown C.T."/>
            <person name="Hug L.A."/>
            <person name="Sharon I."/>
            <person name="Castelle C.J."/>
            <person name="Probst A.J."/>
            <person name="Thomas B.C."/>
            <person name="Singh A."/>
            <person name="Wilkins M.J."/>
            <person name="Karaoz U."/>
            <person name="Brodie E.L."/>
            <person name="Williams K.H."/>
            <person name="Hubbard S.S."/>
            <person name="Banfield J.F."/>
        </authorList>
    </citation>
    <scope>NUCLEOTIDE SEQUENCE [LARGE SCALE GENOMIC DNA]</scope>
</reference>
<evidence type="ECO:0000313" key="4">
    <source>
        <dbReference type="Proteomes" id="UP000177575"/>
    </source>
</evidence>
<accession>A0A1G2Q1M1</accession>
<evidence type="ECO:0000256" key="2">
    <source>
        <dbReference type="SAM" id="Phobius"/>
    </source>
</evidence>
<dbReference type="InterPro" id="IPR000983">
    <property type="entry name" value="Bac_GSPG_pilin"/>
</dbReference>
<dbReference type="SUPFAM" id="SSF54523">
    <property type="entry name" value="Pili subunits"/>
    <property type="match status" value="1"/>
</dbReference>
<organism evidence="3 4">
    <name type="scientific">Candidatus Veblenbacteria bacterium RIFOXYB1_FULL_43_13</name>
    <dbReference type="NCBI Taxonomy" id="1802426"/>
    <lineage>
        <taxon>Bacteria</taxon>
        <taxon>Candidatus Vebleniibacteriota</taxon>
    </lineage>
</organism>
<dbReference type="GO" id="GO:0015628">
    <property type="term" value="P:protein secretion by the type II secretion system"/>
    <property type="evidence" value="ECO:0007669"/>
    <property type="project" value="InterPro"/>
</dbReference>
<gene>
    <name evidence="3" type="ORF">A2388_02485</name>
</gene>